<evidence type="ECO:0000256" key="3">
    <source>
        <dbReference type="ARBA" id="ARBA00022475"/>
    </source>
</evidence>
<dbReference type="Pfam" id="PF01146">
    <property type="entry name" value="Caveolin"/>
    <property type="match status" value="1"/>
</dbReference>
<feature type="transmembrane region" description="Helical" evidence="7">
    <location>
        <begin position="87"/>
        <end position="113"/>
    </location>
</feature>
<dbReference type="GO" id="GO:0051480">
    <property type="term" value="P:regulation of cytosolic calcium ion concentration"/>
    <property type="evidence" value="ECO:0007669"/>
    <property type="project" value="TreeGrafter"/>
</dbReference>
<comment type="subcellular location">
    <subcellularLocation>
        <location evidence="1 6">Cell membrane</location>
        <topology evidence="1 6">Peripheral membrane protein</topology>
    </subcellularLocation>
    <subcellularLocation>
        <location evidence="6">Golgi apparatus membrane</location>
        <topology evidence="6">Peripheral membrane protein</topology>
    </subcellularLocation>
    <subcellularLocation>
        <location evidence="6">Membrane</location>
        <location evidence="6">Caveola</location>
        <topology evidence="6">Peripheral membrane protein</topology>
    </subcellularLocation>
</comment>
<keyword evidence="7" id="KW-0812">Transmembrane</keyword>
<evidence type="ECO:0000256" key="5">
    <source>
        <dbReference type="ARBA" id="ARBA00023136"/>
    </source>
</evidence>
<dbReference type="GO" id="GO:0000139">
    <property type="term" value="C:Golgi membrane"/>
    <property type="evidence" value="ECO:0007669"/>
    <property type="project" value="UniProtKB-SubCell"/>
</dbReference>
<evidence type="ECO:0000256" key="6">
    <source>
        <dbReference type="RuleBase" id="RU000680"/>
    </source>
</evidence>
<evidence type="ECO:0000313" key="8">
    <source>
        <dbReference type="Ensembl" id="ENSLLEP00000042056.1"/>
    </source>
</evidence>
<dbReference type="GO" id="GO:0005901">
    <property type="term" value="C:caveola"/>
    <property type="evidence" value="ECO:0007669"/>
    <property type="project" value="UniProtKB-SubCell"/>
</dbReference>
<dbReference type="PANTHER" id="PTHR10844:SF13">
    <property type="entry name" value="CAVEOLIN"/>
    <property type="match status" value="1"/>
</dbReference>
<reference evidence="8" key="2">
    <citation type="submission" date="2025-09" db="UniProtKB">
        <authorList>
            <consortium name="Ensembl"/>
        </authorList>
    </citation>
    <scope>IDENTIFICATION</scope>
</reference>
<evidence type="ECO:0000256" key="4">
    <source>
        <dbReference type="ARBA" id="ARBA00023034"/>
    </source>
</evidence>
<dbReference type="PANTHER" id="PTHR10844">
    <property type="entry name" value="CAVEOLIN"/>
    <property type="match status" value="1"/>
</dbReference>
<sequence length="164" mass="18616">MISDQYLIECPIDSDSEQKYLQNTPNTTVYTEAPPKQDVRDPRGINKHIKVEFSDVLAEPNSFHSFDKVWTWSDILFESSKLWCYRIISLLFAVPVSLISGILFALLGCLHIWCAMPCIQLCNICMPNLRTLWASVLDIFLAPLCASVGRCCSSIYLSFTKQQA</sequence>
<accession>A0A8C5QTA1</accession>
<dbReference type="OrthoDB" id="5917823at2759"/>
<comment type="function">
    <text evidence="6">May act as a scaffolding protein within caveolar membranes. Interacts directly with G-protein alpha subunits and can functionally regulate their activity.</text>
</comment>
<protein>
    <recommendedName>
        <fullName evidence="6">Caveolin</fullName>
    </recommendedName>
</protein>
<evidence type="ECO:0000313" key="9">
    <source>
        <dbReference type="Proteomes" id="UP000694569"/>
    </source>
</evidence>
<dbReference type="InterPro" id="IPR001612">
    <property type="entry name" value="Caveolin"/>
</dbReference>
<dbReference type="Proteomes" id="UP000694569">
    <property type="component" value="Unplaced"/>
</dbReference>
<organism evidence="8 9">
    <name type="scientific">Leptobrachium leishanense</name>
    <name type="common">Leishan spiny toad</name>
    <dbReference type="NCBI Taxonomy" id="445787"/>
    <lineage>
        <taxon>Eukaryota</taxon>
        <taxon>Metazoa</taxon>
        <taxon>Chordata</taxon>
        <taxon>Craniata</taxon>
        <taxon>Vertebrata</taxon>
        <taxon>Euteleostomi</taxon>
        <taxon>Amphibia</taxon>
        <taxon>Batrachia</taxon>
        <taxon>Anura</taxon>
        <taxon>Pelobatoidea</taxon>
        <taxon>Megophryidae</taxon>
        <taxon>Leptobrachium</taxon>
    </lineage>
</organism>
<dbReference type="Ensembl" id="ENSLLET00000043738.1">
    <property type="protein sequence ID" value="ENSLLEP00000042056.1"/>
    <property type="gene ID" value="ENSLLEG00000026754.1"/>
</dbReference>
<keyword evidence="5 6" id="KW-0472">Membrane</keyword>
<dbReference type="GO" id="GO:0030154">
    <property type="term" value="P:cell differentiation"/>
    <property type="evidence" value="ECO:0007669"/>
    <property type="project" value="TreeGrafter"/>
</dbReference>
<dbReference type="GO" id="GO:0042383">
    <property type="term" value="C:sarcolemma"/>
    <property type="evidence" value="ECO:0007669"/>
    <property type="project" value="TreeGrafter"/>
</dbReference>
<evidence type="ECO:0000256" key="1">
    <source>
        <dbReference type="ARBA" id="ARBA00004202"/>
    </source>
</evidence>
<keyword evidence="9" id="KW-1185">Reference proteome</keyword>
<reference evidence="8" key="1">
    <citation type="submission" date="2025-08" db="UniProtKB">
        <authorList>
            <consortium name="Ensembl"/>
        </authorList>
    </citation>
    <scope>IDENTIFICATION</scope>
</reference>
<dbReference type="GeneTree" id="ENSGT00950000183006"/>
<keyword evidence="7" id="KW-1133">Transmembrane helix</keyword>
<comment type="similarity">
    <text evidence="2 6">Belongs to the caveolin family.</text>
</comment>
<dbReference type="GO" id="GO:0060090">
    <property type="term" value="F:molecular adaptor activity"/>
    <property type="evidence" value="ECO:0007669"/>
    <property type="project" value="TreeGrafter"/>
</dbReference>
<keyword evidence="4 6" id="KW-0333">Golgi apparatus</keyword>
<dbReference type="GO" id="GO:0070836">
    <property type="term" value="P:caveola assembly"/>
    <property type="evidence" value="ECO:0007669"/>
    <property type="project" value="InterPro"/>
</dbReference>
<dbReference type="GO" id="GO:0005925">
    <property type="term" value="C:focal adhesion"/>
    <property type="evidence" value="ECO:0007669"/>
    <property type="project" value="TreeGrafter"/>
</dbReference>
<evidence type="ECO:0000256" key="2">
    <source>
        <dbReference type="ARBA" id="ARBA00010988"/>
    </source>
</evidence>
<evidence type="ECO:0000256" key="7">
    <source>
        <dbReference type="SAM" id="Phobius"/>
    </source>
</evidence>
<dbReference type="AlphaFoldDB" id="A0A8C5QTA1"/>
<name>A0A8C5QTA1_9ANUR</name>
<proteinExistence type="inferred from homology"/>
<keyword evidence="3 6" id="KW-1003">Cell membrane</keyword>